<protein>
    <submittedName>
        <fullName evidence="3">Tripartite tricarboxylate transporter substrate binding protein</fullName>
    </submittedName>
</protein>
<evidence type="ECO:0000313" key="3">
    <source>
        <dbReference type="EMBL" id="MDD0838020.1"/>
    </source>
</evidence>
<evidence type="ECO:0000256" key="2">
    <source>
        <dbReference type="SAM" id="SignalP"/>
    </source>
</evidence>
<dbReference type="Gene3D" id="3.40.190.150">
    <property type="entry name" value="Bordetella uptake gene, domain 1"/>
    <property type="match status" value="1"/>
</dbReference>
<reference evidence="3 4" key="1">
    <citation type="submission" date="2023-02" db="EMBL/GenBank/DDBJ databases">
        <title>Bacterial whole genomic sequence of Curvibacter sp. HBC61.</title>
        <authorList>
            <person name="Le V."/>
            <person name="Ko S.-R."/>
            <person name="Ahn C.-Y."/>
            <person name="Oh H.-M."/>
        </authorList>
    </citation>
    <scope>NUCLEOTIDE SEQUENCE [LARGE SCALE GENOMIC DNA]</scope>
    <source>
        <strain evidence="3 4">HBC61</strain>
    </source>
</reference>
<comment type="caution">
    <text evidence="3">The sequence shown here is derived from an EMBL/GenBank/DDBJ whole genome shotgun (WGS) entry which is preliminary data.</text>
</comment>
<dbReference type="InterPro" id="IPR005064">
    <property type="entry name" value="BUG"/>
</dbReference>
<evidence type="ECO:0000313" key="4">
    <source>
        <dbReference type="Proteomes" id="UP001528673"/>
    </source>
</evidence>
<dbReference type="PANTHER" id="PTHR42928">
    <property type="entry name" value="TRICARBOXYLATE-BINDING PROTEIN"/>
    <property type="match status" value="1"/>
</dbReference>
<feature type="chain" id="PRO_5046547927" evidence="2">
    <location>
        <begin position="27"/>
        <end position="328"/>
    </location>
</feature>
<evidence type="ECO:0000256" key="1">
    <source>
        <dbReference type="ARBA" id="ARBA00006987"/>
    </source>
</evidence>
<dbReference type="PANTHER" id="PTHR42928:SF5">
    <property type="entry name" value="BLR1237 PROTEIN"/>
    <property type="match status" value="1"/>
</dbReference>
<feature type="signal peptide" evidence="2">
    <location>
        <begin position="1"/>
        <end position="26"/>
    </location>
</feature>
<dbReference type="EMBL" id="JAQSIP010000002">
    <property type="protein sequence ID" value="MDD0838020.1"/>
    <property type="molecule type" value="Genomic_DNA"/>
</dbReference>
<dbReference type="Proteomes" id="UP001528673">
    <property type="component" value="Unassembled WGS sequence"/>
</dbReference>
<keyword evidence="4" id="KW-1185">Reference proteome</keyword>
<dbReference type="InterPro" id="IPR042100">
    <property type="entry name" value="Bug_dom1"/>
</dbReference>
<name>A0ABT5MVE6_9BURK</name>
<accession>A0ABT5MVE6</accession>
<dbReference type="PIRSF" id="PIRSF017082">
    <property type="entry name" value="YflP"/>
    <property type="match status" value="1"/>
</dbReference>
<gene>
    <name evidence="3" type="ORF">PSQ40_05495</name>
</gene>
<sequence length="328" mass="34753">MPPSFQRRHLLGAGLSSLLMAPAVRAASPSDWPNRPIRLIVPYPAGGAADQTARWLATALGERLKTPLLVDNRPGAGGSIGAAAVAQAAPDGHTLLLDATGFTVNPQLMPHLPFDPFKDFAPISLLMQVPMLLVVPAQSPWQSVADLLRAARAKPGGLSFASAGNGSAQHLAAELFKQRQRVYITHIPYRGGAPALNDLAAGQVDLMFSAMSASQPLVKAGRLRALAVTAAARVPSLPEVPTLSEAGSPGLVAQEWNGLWAPAKTPVDVLNQLETEVRAIVARPEVRQRLAQQGAQSVGSSRAEFARFLQAEFKQWAQVIHSAQITLN</sequence>
<proteinExistence type="inferred from homology"/>
<dbReference type="Pfam" id="PF03401">
    <property type="entry name" value="TctC"/>
    <property type="match status" value="1"/>
</dbReference>
<comment type="similarity">
    <text evidence="1">Belongs to the UPF0065 (bug) family.</text>
</comment>
<dbReference type="CDD" id="cd13578">
    <property type="entry name" value="PBP2_Bug27"/>
    <property type="match status" value="1"/>
</dbReference>
<organism evidence="3 4">
    <name type="scientific">Curvibacter cyanobacteriorum</name>
    <dbReference type="NCBI Taxonomy" id="3026422"/>
    <lineage>
        <taxon>Bacteria</taxon>
        <taxon>Pseudomonadati</taxon>
        <taxon>Pseudomonadota</taxon>
        <taxon>Betaproteobacteria</taxon>
        <taxon>Burkholderiales</taxon>
        <taxon>Comamonadaceae</taxon>
        <taxon>Curvibacter</taxon>
    </lineage>
</organism>
<keyword evidence="2" id="KW-0732">Signal</keyword>
<dbReference type="Gene3D" id="3.40.190.10">
    <property type="entry name" value="Periplasmic binding protein-like II"/>
    <property type="match status" value="1"/>
</dbReference>
<dbReference type="SUPFAM" id="SSF53850">
    <property type="entry name" value="Periplasmic binding protein-like II"/>
    <property type="match status" value="1"/>
</dbReference>
<dbReference type="RefSeq" id="WP_273949417.1">
    <property type="nucleotide sequence ID" value="NZ_JAQSIP010000002.1"/>
</dbReference>